<feature type="compositionally biased region" description="Basic and acidic residues" evidence="1">
    <location>
        <begin position="8"/>
        <end position="18"/>
    </location>
</feature>
<sequence>MAQVPELTEPHSNVHIDFETSTDSETDWSDSDSEEKPTKVSLRLDTTDISATNTSHSSPSASSTSHRRSGPASASTLSRTLALRRELLPHFYQTRVSIMCENVDSERRLRNVGAWLTAVKKEHRPHIRGVQVRTKEWQPDESYAEEAWAWAWAVWVWMGKYGLEMEPEDGEVCERDEKDMVWNIKFL</sequence>
<dbReference type="EMBL" id="CP090173">
    <property type="protein sequence ID" value="UJO23353.1"/>
    <property type="molecule type" value="Genomic_DNA"/>
</dbReference>
<gene>
    <name evidence="2" type="ORF">CLAFUR5_12958</name>
</gene>
<protein>
    <submittedName>
        <fullName evidence="2">Uncharacterized protein</fullName>
    </submittedName>
</protein>
<dbReference type="AlphaFoldDB" id="A0A9Q8PJ06"/>
<evidence type="ECO:0000313" key="3">
    <source>
        <dbReference type="Proteomes" id="UP000756132"/>
    </source>
</evidence>
<feature type="region of interest" description="Disordered" evidence="1">
    <location>
        <begin position="1"/>
        <end position="76"/>
    </location>
</feature>
<reference evidence="2" key="2">
    <citation type="journal article" date="2022" name="Microb. Genom.">
        <title>A chromosome-scale genome assembly of the tomato pathogen Cladosporium fulvum reveals a compartmentalized genome architecture and the presence of a dispensable chromosome.</title>
        <authorList>
            <person name="Zaccaron A.Z."/>
            <person name="Chen L.H."/>
            <person name="Samaras A."/>
            <person name="Stergiopoulos I."/>
        </authorList>
    </citation>
    <scope>NUCLEOTIDE SEQUENCE</scope>
    <source>
        <strain evidence="2">Race5_Kim</strain>
    </source>
</reference>
<keyword evidence="3" id="KW-1185">Reference proteome</keyword>
<feature type="compositionally biased region" description="Acidic residues" evidence="1">
    <location>
        <begin position="20"/>
        <end position="33"/>
    </location>
</feature>
<dbReference type="RefSeq" id="XP_047767719.1">
    <property type="nucleotide sequence ID" value="XM_047912106.1"/>
</dbReference>
<organism evidence="2 3">
    <name type="scientific">Passalora fulva</name>
    <name type="common">Tomato leaf mold</name>
    <name type="synonym">Cladosporium fulvum</name>
    <dbReference type="NCBI Taxonomy" id="5499"/>
    <lineage>
        <taxon>Eukaryota</taxon>
        <taxon>Fungi</taxon>
        <taxon>Dikarya</taxon>
        <taxon>Ascomycota</taxon>
        <taxon>Pezizomycotina</taxon>
        <taxon>Dothideomycetes</taxon>
        <taxon>Dothideomycetidae</taxon>
        <taxon>Mycosphaerellales</taxon>
        <taxon>Mycosphaerellaceae</taxon>
        <taxon>Fulvia</taxon>
    </lineage>
</organism>
<evidence type="ECO:0000313" key="2">
    <source>
        <dbReference type="EMBL" id="UJO23353.1"/>
    </source>
</evidence>
<feature type="compositionally biased region" description="Low complexity" evidence="1">
    <location>
        <begin position="50"/>
        <end position="64"/>
    </location>
</feature>
<name>A0A9Q8PJ06_PASFU</name>
<dbReference type="GeneID" id="71992836"/>
<dbReference type="Proteomes" id="UP000756132">
    <property type="component" value="Chromosome 11"/>
</dbReference>
<proteinExistence type="predicted"/>
<dbReference type="KEGG" id="ffu:CLAFUR5_12958"/>
<reference evidence="2" key="1">
    <citation type="submission" date="2021-12" db="EMBL/GenBank/DDBJ databases">
        <authorList>
            <person name="Zaccaron A."/>
            <person name="Stergiopoulos I."/>
        </authorList>
    </citation>
    <scope>NUCLEOTIDE SEQUENCE</scope>
    <source>
        <strain evidence="2">Race5_Kim</strain>
    </source>
</reference>
<evidence type="ECO:0000256" key="1">
    <source>
        <dbReference type="SAM" id="MobiDB-lite"/>
    </source>
</evidence>
<accession>A0A9Q8PJ06</accession>